<keyword evidence="5" id="KW-1133">Transmembrane helix</keyword>
<evidence type="ECO:0000256" key="1">
    <source>
        <dbReference type="ARBA" id="ARBA00004533"/>
    </source>
</evidence>
<keyword evidence="3" id="KW-0997">Cell inner membrane</keyword>
<name>A0A376VGF9_ECOLX</name>
<dbReference type="Proteomes" id="UP000254495">
    <property type="component" value="Unassembled WGS sequence"/>
</dbReference>
<evidence type="ECO:0000256" key="4">
    <source>
        <dbReference type="ARBA" id="ARBA00022692"/>
    </source>
</evidence>
<organism evidence="8 9">
    <name type="scientific">Escherichia coli</name>
    <dbReference type="NCBI Taxonomy" id="562"/>
    <lineage>
        <taxon>Bacteria</taxon>
        <taxon>Pseudomonadati</taxon>
        <taxon>Pseudomonadota</taxon>
        <taxon>Gammaproteobacteria</taxon>
        <taxon>Enterobacterales</taxon>
        <taxon>Enterobacteriaceae</taxon>
        <taxon>Escherichia</taxon>
    </lineage>
</organism>
<dbReference type="Pfam" id="PF02470">
    <property type="entry name" value="MlaD"/>
    <property type="match status" value="1"/>
</dbReference>
<proteinExistence type="predicted"/>
<evidence type="ECO:0000313" key="9">
    <source>
        <dbReference type="Proteomes" id="UP000254495"/>
    </source>
</evidence>
<dbReference type="AlphaFoldDB" id="A0A376VGF9"/>
<evidence type="ECO:0000259" key="7">
    <source>
        <dbReference type="Pfam" id="PF02470"/>
    </source>
</evidence>
<evidence type="ECO:0000256" key="2">
    <source>
        <dbReference type="ARBA" id="ARBA00022475"/>
    </source>
</evidence>
<comment type="subcellular location">
    <subcellularLocation>
        <location evidence="1">Cell inner membrane</location>
    </subcellularLocation>
</comment>
<evidence type="ECO:0000313" key="8">
    <source>
        <dbReference type="EMBL" id="STJ10961.1"/>
    </source>
</evidence>
<dbReference type="InterPro" id="IPR003399">
    <property type="entry name" value="Mce/MlaD"/>
</dbReference>
<gene>
    <name evidence="8" type="ORF">NCTC9077_02659</name>
</gene>
<dbReference type="GO" id="GO:0005886">
    <property type="term" value="C:plasma membrane"/>
    <property type="evidence" value="ECO:0007669"/>
    <property type="project" value="UniProtKB-SubCell"/>
</dbReference>
<keyword evidence="4" id="KW-0812">Transmembrane</keyword>
<dbReference type="EMBL" id="UGCU01000001">
    <property type="protein sequence ID" value="STJ10961.1"/>
    <property type="molecule type" value="Genomic_DNA"/>
</dbReference>
<keyword evidence="2" id="KW-1003">Cell membrane</keyword>
<dbReference type="InterPro" id="IPR051800">
    <property type="entry name" value="PqiA-PqiB_transport"/>
</dbReference>
<sequence length="312" mass="33610">MISICILSRKYRNLLTSNSVFWAEGGAKVQLNGSGLTVQASPLSRALKGAISFDNLSGASASQRKGDKRILYASETAARAVGGQITASRFRCRKTGGRDANSAISVLNRANPDAGSDYPRAMKYRQRRCSIRNMSRPLLAVVRASQLSHRKFRQLALSILILSSQPYINVEPGRGNPRRDFELQEATITDSRYPGCLSIIVEAPEAGSLGIGTPVLFRGLEVGTVTGMTLGTLSDRVMIAMRISKRYQHLVRNNSVFWLASGYSLDFGLTGGVVKTGTFNQFIRGGIAFATPPGTPLATESPGRQALPVAGK</sequence>
<evidence type="ECO:0000256" key="3">
    <source>
        <dbReference type="ARBA" id="ARBA00022519"/>
    </source>
</evidence>
<keyword evidence="6" id="KW-0472">Membrane</keyword>
<dbReference type="PANTHER" id="PTHR30462:SF0">
    <property type="entry name" value="INTERMEMBRANE TRANSPORT PROTEIN YEBT"/>
    <property type="match status" value="1"/>
</dbReference>
<evidence type="ECO:0000256" key="5">
    <source>
        <dbReference type="ARBA" id="ARBA00022989"/>
    </source>
</evidence>
<evidence type="ECO:0000256" key="6">
    <source>
        <dbReference type="ARBA" id="ARBA00023136"/>
    </source>
</evidence>
<dbReference type="PANTHER" id="PTHR30462">
    <property type="entry name" value="INTERMEMBRANE TRANSPORT PROTEIN PQIB-RELATED"/>
    <property type="match status" value="1"/>
</dbReference>
<reference evidence="8 9" key="1">
    <citation type="submission" date="2018-06" db="EMBL/GenBank/DDBJ databases">
        <authorList>
            <consortium name="Pathogen Informatics"/>
            <person name="Doyle S."/>
        </authorList>
    </citation>
    <scope>NUCLEOTIDE SEQUENCE [LARGE SCALE GENOMIC DNA]</scope>
    <source>
        <strain evidence="8 9">NCTC9077</strain>
    </source>
</reference>
<accession>A0A376VGF9</accession>
<protein>
    <submittedName>
        <fullName evidence="8">Mce-like protein</fullName>
    </submittedName>
</protein>
<feature type="domain" description="Mce/MlaD" evidence="7">
    <location>
        <begin position="198"/>
        <end position="257"/>
    </location>
</feature>